<reference evidence="1 2" key="1">
    <citation type="submission" date="2019-07" db="EMBL/GenBank/DDBJ databases">
        <title>De Novo Assembly of kiwifruit Actinidia rufa.</title>
        <authorList>
            <person name="Sugita-Konishi S."/>
            <person name="Sato K."/>
            <person name="Mori E."/>
            <person name="Abe Y."/>
            <person name="Kisaki G."/>
            <person name="Hamano K."/>
            <person name="Suezawa K."/>
            <person name="Otani M."/>
            <person name="Fukuda T."/>
            <person name="Manabe T."/>
            <person name="Gomi K."/>
            <person name="Tabuchi M."/>
            <person name="Akimitsu K."/>
            <person name="Kataoka I."/>
        </authorList>
    </citation>
    <scope>NUCLEOTIDE SEQUENCE [LARGE SCALE GENOMIC DNA]</scope>
    <source>
        <strain evidence="2">cv. Fuchu</strain>
    </source>
</reference>
<organism evidence="1 2">
    <name type="scientific">Actinidia rufa</name>
    <dbReference type="NCBI Taxonomy" id="165716"/>
    <lineage>
        <taxon>Eukaryota</taxon>
        <taxon>Viridiplantae</taxon>
        <taxon>Streptophyta</taxon>
        <taxon>Embryophyta</taxon>
        <taxon>Tracheophyta</taxon>
        <taxon>Spermatophyta</taxon>
        <taxon>Magnoliopsida</taxon>
        <taxon>eudicotyledons</taxon>
        <taxon>Gunneridae</taxon>
        <taxon>Pentapetalae</taxon>
        <taxon>asterids</taxon>
        <taxon>Ericales</taxon>
        <taxon>Actinidiaceae</taxon>
        <taxon>Actinidia</taxon>
    </lineage>
</organism>
<evidence type="ECO:0000313" key="2">
    <source>
        <dbReference type="Proteomes" id="UP000585474"/>
    </source>
</evidence>
<evidence type="ECO:0000313" key="1">
    <source>
        <dbReference type="EMBL" id="GFY95602.1"/>
    </source>
</evidence>
<accession>A0A7J0FA70</accession>
<keyword evidence="2" id="KW-1185">Reference proteome</keyword>
<name>A0A7J0FA70_9ERIC</name>
<dbReference type="EMBL" id="BJWL01000010">
    <property type="protein sequence ID" value="GFY95602.1"/>
    <property type="molecule type" value="Genomic_DNA"/>
</dbReference>
<dbReference type="Proteomes" id="UP000585474">
    <property type="component" value="Unassembled WGS sequence"/>
</dbReference>
<gene>
    <name evidence="1" type="ORF">Acr_10g0009870</name>
</gene>
<proteinExistence type="predicted"/>
<protein>
    <submittedName>
        <fullName evidence="1">Uncharacterized protein</fullName>
    </submittedName>
</protein>
<sequence length="69" mass="7532">MVGMWAYVVHTFKRGKSGVVNLESGVSAVGHAYAREWKSMLTRDDGVIPLSLLDVINRLSKGVEGDVDL</sequence>
<dbReference type="AlphaFoldDB" id="A0A7J0FA70"/>
<comment type="caution">
    <text evidence="1">The sequence shown here is derived from an EMBL/GenBank/DDBJ whole genome shotgun (WGS) entry which is preliminary data.</text>
</comment>